<evidence type="ECO:0000313" key="3">
    <source>
        <dbReference type="EMBL" id="SFD14643.1"/>
    </source>
</evidence>
<evidence type="ECO:0000259" key="2">
    <source>
        <dbReference type="Pfam" id="PF00437"/>
    </source>
</evidence>
<dbReference type="Pfam" id="PF00437">
    <property type="entry name" value="T2SSE"/>
    <property type="match status" value="1"/>
</dbReference>
<accession>A0A1I1Q5Z7</accession>
<organism evidence="3 4">
    <name type="scientific">Tropicimonas isoalkanivorans</name>
    <dbReference type="NCBI Taxonomy" id="441112"/>
    <lineage>
        <taxon>Bacteria</taxon>
        <taxon>Pseudomonadati</taxon>
        <taxon>Pseudomonadota</taxon>
        <taxon>Alphaproteobacteria</taxon>
        <taxon>Rhodobacterales</taxon>
        <taxon>Roseobacteraceae</taxon>
        <taxon>Tropicimonas</taxon>
    </lineage>
</organism>
<comment type="similarity">
    <text evidence="1">Belongs to the GSP E family.</text>
</comment>
<dbReference type="Gene3D" id="3.40.50.300">
    <property type="entry name" value="P-loop containing nucleotide triphosphate hydrolases"/>
    <property type="match status" value="1"/>
</dbReference>
<dbReference type="AlphaFoldDB" id="A0A1I1Q5Z7"/>
<dbReference type="Gene3D" id="3.30.450.90">
    <property type="match status" value="1"/>
</dbReference>
<keyword evidence="4" id="KW-1185">Reference proteome</keyword>
<dbReference type="RefSeq" id="WP_093362583.1">
    <property type="nucleotide sequence ID" value="NZ_FOLG01000017.1"/>
</dbReference>
<dbReference type="GO" id="GO:0016887">
    <property type="term" value="F:ATP hydrolysis activity"/>
    <property type="evidence" value="ECO:0007669"/>
    <property type="project" value="InterPro"/>
</dbReference>
<dbReference type="CDD" id="cd01130">
    <property type="entry name" value="VirB11-like_ATPase"/>
    <property type="match status" value="1"/>
</dbReference>
<dbReference type="InterPro" id="IPR027417">
    <property type="entry name" value="P-loop_NTPase"/>
</dbReference>
<feature type="domain" description="Bacterial type II secretion system protein E" evidence="2">
    <location>
        <begin position="145"/>
        <end position="303"/>
    </location>
</feature>
<dbReference type="SUPFAM" id="SSF52540">
    <property type="entry name" value="P-loop containing nucleoside triphosphate hydrolases"/>
    <property type="match status" value="1"/>
</dbReference>
<dbReference type="OrthoDB" id="9810761at2"/>
<evidence type="ECO:0000313" key="4">
    <source>
        <dbReference type="Proteomes" id="UP000198728"/>
    </source>
</evidence>
<sequence>MLASYLDTAMGFLEPLLTDDLVEIAINPDGRIWQERRGDSFMAPADVDATPSQIEALAQQIANEAEIRVSEAKPVFSVSIHYGVWLIRAQILQSPAVSQGVAIALRFYNPDVEIYEPRFLHGRPMSASALRRERNQEMRDLATNGQLVEALRFCVTHKLNVIVSGGTSSGKTMVARYLQKMIGDEERIITIEDAPDLLPSQPNKVMMVSLTDDPYRSPDRLLQASLRMRPDRIILSEVRGKEAYTFLKAINTGHGGSITTLHADTAELAISRLAQAALEGSPGMTFREMTDYIGQSIDVIVHQEKQGGERGVTEIYLPGIDWKGTDE</sequence>
<reference evidence="3 4" key="1">
    <citation type="submission" date="2016-10" db="EMBL/GenBank/DDBJ databases">
        <authorList>
            <person name="de Groot N.N."/>
        </authorList>
    </citation>
    <scope>NUCLEOTIDE SEQUENCE [LARGE SCALE GENOMIC DNA]</scope>
    <source>
        <strain evidence="3 4">DSM 19548</strain>
    </source>
</reference>
<protein>
    <submittedName>
        <fullName evidence="3">Type IV secretion system protein VirB11</fullName>
    </submittedName>
</protein>
<dbReference type="EMBL" id="FOLG01000017">
    <property type="protein sequence ID" value="SFD14643.1"/>
    <property type="molecule type" value="Genomic_DNA"/>
</dbReference>
<dbReference type="PANTHER" id="PTHR30486">
    <property type="entry name" value="TWITCHING MOTILITY PROTEIN PILT"/>
    <property type="match status" value="1"/>
</dbReference>
<evidence type="ECO:0000256" key="1">
    <source>
        <dbReference type="ARBA" id="ARBA00006611"/>
    </source>
</evidence>
<name>A0A1I1Q5Z7_9RHOB</name>
<dbReference type="InterPro" id="IPR001482">
    <property type="entry name" value="T2SS/T4SS_dom"/>
</dbReference>
<dbReference type="InterPro" id="IPR050921">
    <property type="entry name" value="T4SS_GSP_E_ATPase"/>
</dbReference>
<dbReference type="STRING" id="441112.SAMN04488094_11718"/>
<dbReference type="Proteomes" id="UP000198728">
    <property type="component" value="Unassembled WGS sequence"/>
</dbReference>
<dbReference type="PANTHER" id="PTHR30486:SF6">
    <property type="entry name" value="TYPE IV PILUS RETRACTATION ATPASE PILT"/>
    <property type="match status" value="1"/>
</dbReference>
<proteinExistence type="inferred from homology"/>
<gene>
    <name evidence="3" type="ORF">SAMN04488094_11718</name>
</gene>